<dbReference type="PANTHER" id="PTHR30096">
    <property type="entry name" value="4,5-DOPA DIOXYGENASE EXTRADIOL-LIKE PROTEIN"/>
    <property type="match status" value="1"/>
</dbReference>
<feature type="domain" description="Extradiol ring-cleavage dioxygenase class III enzyme subunit B" evidence="6">
    <location>
        <begin position="11"/>
        <end position="240"/>
    </location>
</feature>
<evidence type="ECO:0000256" key="1">
    <source>
        <dbReference type="ARBA" id="ARBA00001947"/>
    </source>
</evidence>
<evidence type="ECO:0000256" key="2">
    <source>
        <dbReference type="ARBA" id="ARBA00007581"/>
    </source>
</evidence>
<dbReference type="GO" id="GO:0051213">
    <property type="term" value="F:dioxygenase activity"/>
    <property type="evidence" value="ECO:0007669"/>
    <property type="project" value="UniProtKB-KW"/>
</dbReference>
<evidence type="ECO:0000313" key="7">
    <source>
        <dbReference type="EMBL" id="MFL9924435.1"/>
    </source>
</evidence>
<dbReference type="EMBL" id="JAQQFM010000004">
    <property type="protein sequence ID" value="MFL9924435.1"/>
    <property type="molecule type" value="Genomic_DNA"/>
</dbReference>
<comment type="cofactor">
    <cofactor evidence="1">
        <name>Zn(2+)</name>
        <dbReference type="ChEBI" id="CHEBI:29105"/>
    </cofactor>
</comment>
<keyword evidence="3" id="KW-0479">Metal-binding</keyword>
<name>A0ABW9A8Z7_9BURK</name>
<organism evidence="7 8">
    <name type="scientific">Herbaspirillum lusitanum</name>
    <dbReference type="NCBI Taxonomy" id="213312"/>
    <lineage>
        <taxon>Bacteria</taxon>
        <taxon>Pseudomonadati</taxon>
        <taxon>Pseudomonadota</taxon>
        <taxon>Betaproteobacteria</taxon>
        <taxon>Burkholderiales</taxon>
        <taxon>Oxalobacteraceae</taxon>
        <taxon>Herbaspirillum</taxon>
    </lineage>
</organism>
<dbReference type="CDD" id="cd07363">
    <property type="entry name" value="45_DOPA_Dioxygenase"/>
    <property type="match status" value="1"/>
</dbReference>
<dbReference type="PANTHER" id="PTHR30096:SF0">
    <property type="entry name" value="4,5-DOPA DIOXYGENASE EXTRADIOL-LIKE PROTEIN"/>
    <property type="match status" value="1"/>
</dbReference>
<evidence type="ECO:0000256" key="5">
    <source>
        <dbReference type="ARBA" id="ARBA00023002"/>
    </source>
</evidence>
<dbReference type="SUPFAM" id="SSF53213">
    <property type="entry name" value="LigB-like"/>
    <property type="match status" value="1"/>
</dbReference>
<proteinExistence type="inferred from homology"/>
<comment type="similarity">
    <text evidence="2">Belongs to the DODA-type extradiol aromatic ring-opening dioxygenase family.</text>
</comment>
<gene>
    <name evidence="7" type="ORF">PQR62_09170</name>
</gene>
<keyword evidence="8" id="KW-1185">Reference proteome</keyword>
<dbReference type="InterPro" id="IPR014436">
    <property type="entry name" value="Extradiol_dOase_DODA"/>
</dbReference>
<reference evidence="7 8" key="1">
    <citation type="journal article" date="2024" name="Chem. Sci.">
        <title>Discovery of megapolipeptins by genome mining of a Burkholderiales bacteria collection.</title>
        <authorList>
            <person name="Paulo B.S."/>
            <person name="Recchia M.J.J."/>
            <person name="Lee S."/>
            <person name="Fergusson C.H."/>
            <person name="Romanowski S.B."/>
            <person name="Hernandez A."/>
            <person name="Krull N."/>
            <person name="Liu D.Y."/>
            <person name="Cavanagh H."/>
            <person name="Bos A."/>
            <person name="Gray C.A."/>
            <person name="Murphy B.T."/>
            <person name="Linington R.G."/>
            <person name="Eustaquio A.S."/>
        </authorList>
    </citation>
    <scope>NUCLEOTIDE SEQUENCE [LARGE SCALE GENOMIC DNA]</scope>
    <source>
        <strain evidence="7 8">RL21-008-BIB-A</strain>
    </source>
</reference>
<keyword evidence="5" id="KW-0560">Oxidoreductase</keyword>
<dbReference type="PIRSF" id="PIRSF006157">
    <property type="entry name" value="Doxgns_DODA"/>
    <property type="match status" value="1"/>
</dbReference>
<evidence type="ECO:0000259" key="6">
    <source>
        <dbReference type="Pfam" id="PF02900"/>
    </source>
</evidence>
<dbReference type="InterPro" id="IPR004183">
    <property type="entry name" value="Xdiol_dOase_suB"/>
</dbReference>
<sequence length="276" mass="30025">MSAQFTLPSLFVSHGSPMLALEPGKTGAILSAIGAALPKPKAILMVSPHWETVSARVGNLQKQRVIHDFGGFPQPLYELDYPAAGSPPLAEHVARILRDGGVDAGTDGSWGLDHGAWVPLRYLYPHADVPVVQLSLQPHQPPAYHYQIGRLLAPLAREGILLIGSGSFTHNLRELQRSDPTGPVAPHTLEFLHWFLDHLQSGDLESLLAYRSLAPHAVRTHPTDEHLLSLFFAMGAADDWKRFVHLDSGSTYHSLRMDAFAFGSQADLLAKLPAAA</sequence>
<keyword evidence="4" id="KW-0862">Zinc</keyword>
<evidence type="ECO:0000256" key="3">
    <source>
        <dbReference type="ARBA" id="ARBA00022723"/>
    </source>
</evidence>
<accession>A0ABW9A8Z7</accession>
<keyword evidence="7" id="KW-0223">Dioxygenase</keyword>
<evidence type="ECO:0000256" key="4">
    <source>
        <dbReference type="ARBA" id="ARBA00022833"/>
    </source>
</evidence>
<comment type="caution">
    <text evidence="7">The sequence shown here is derived from an EMBL/GenBank/DDBJ whole genome shotgun (WGS) entry which is preliminary data.</text>
</comment>
<evidence type="ECO:0000313" key="8">
    <source>
        <dbReference type="Proteomes" id="UP001629246"/>
    </source>
</evidence>
<protein>
    <submittedName>
        <fullName evidence="7">Class III extradiol ring-cleavage dioxygenase</fullName>
    </submittedName>
</protein>
<dbReference type="Pfam" id="PF02900">
    <property type="entry name" value="LigB"/>
    <property type="match status" value="1"/>
</dbReference>
<dbReference type="Gene3D" id="3.40.830.10">
    <property type="entry name" value="LigB-like"/>
    <property type="match status" value="1"/>
</dbReference>
<dbReference type="RefSeq" id="WP_408157093.1">
    <property type="nucleotide sequence ID" value="NZ_JAQQFM010000004.1"/>
</dbReference>
<dbReference type="Proteomes" id="UP001629246">
    <property type="component" value="Unassembled WGS sequence"/>
</dbReference>